<comment type="caution">
    <text evidence="1">The sequence shown here is derived from an EMBL/GenBank/DDBJ whole genome shotgun (WGS) entry which is preliminary data.</text>
</comment>
<organism evidence="1 2">
    <name type="scientific">Batillaria attramentaria</name>
    <dbReference type="NCBI Taxonomy" id="370345"/>
    <lineage>
        <taxon>Eukaryota</taxon>
        <taxon>Metazoa</taxon>
        <taxon>Spiralia</taxon>
        <taxon>Lophotrochozoa</taxon>
        <taxon>Mollusca</taxon>
        <taxon>Gastropoda</taxon>
        <taxon>Caenogastropoda</taxon>
        <taxon>Sorbeoconcha</taxon>
        <taxon>Cerithioidea</taxon>
        <taxon>Batillariidae</taxon>
        <taxon>Batillaria</taxon>
    </lineage>
</organism>
<dbReference type="AlphaFoldDB" id="A0ABD0KCU5"/>
<evidence type="ECO:0000313" key="2">
    <source>
        <dbReference type="Proteomes" id="UP001519460"/>
    </source>
</evidence>
<name>A0ABD0KCU5_9CAEN</name>
<keyword evidence="2" id="KW-1185">Reference proteome</keyword>
<reference evidence="1 2" key="1">
    <citation type="journal article" date="2023" name="Sci. Data">
        <title>Genome assembly of the Korean intertidal mud-creeper Batillaria attramentaria.</title>
        <authorList>
            <person name="Patra A.K."/>
            <person name="Ho P.T."/>
            <person name="Jun S."/>
            <person name="Lee S.J."/>
            <person name="Kim Y."/>
            <person name="Won Y.J."/>
        </authorList>
    </citation>
    <scope>NUCLEOTIDE SEQUENCE [LARGE SCALE GENOMIC DNA]</scope>
    <source>
        <strain evidence="1">Wonlab-2016</strain>
    </source>
</reference>
<accession>A0ABD0KCU5</accession>
<proteinExistence type="predicted"/>
<evidence type="ECO:0000313" key="1">
    <source>
        <dbReference type="EMBL" id="KAK7484847.1"/>
    </source>
</evidence>
<dbReference type="EMBL" id="JACVVK020000203">
    <property type="protein sequence ID" value="KAK7484847.1"/>
    <property type="molecule type" value="Genomic_DNA"/>
</dbReference>
<dbReference type="Proteomes" id="UP001519460">
    <property type="component" value="Unassembled WGS sequence"/>
</dbReference>
<protein>
    <submittedName>
        <fullName evidence="1">Uncharacterized protein</fullName>
    </submittedName>
</protein>
<gene>
    <name evidence="1" type="ORF">BaRGS_00023890</name>
</gene>
<sequence length="176" mass="19983">MRTPHPQPNVSIISVLYGRHRTSFVPNPGFFVHNPGWSTKTNHKSRGRQKQQYNTDFVHDGPGREHRHVGSDISFLNFRKVNTNNRSVTGTIAPVSSVLNTDGLKDRTRLMSDSTISYSDNSACIQCVEHRRVERQDSSDVGFNENQVVRYFPELAELLITVLFHSLHVTRAARLA</sequence>